<accession>A0A448WDP4</accession>
<evidence type="ECO:0000313" key="5">
    <source>
        <dbReference type="EMBL" id="VEL09193.1"/>
    </source>
</evidence>
<comment type="caution">
    <text evidence="5">The sequence shown here is derived from an EMBL/GenBank/DDBJ whole genome shotgun (WGS) entry which is preliminary data.</text>
</comment>
<dbReference type="GO" id="GO:0008270">
    <property type="term" value="F:zinc ion binding"/>
    <property type="evidence" value="ECO:0007669"/>
    <property type="project" value="UniProtKB-KW"/>
</dbReference>
<name>A0A448WDP4_9PLAT</name>
<proteinExistence type="predicted"/>
<dbReference type="AlphaFoldDB" id="A0A448WDP4"/>
<organism evidence="5 6">
    <name type="scientific">Protopolystoma xenopodis</name>
    <dbReference type="NCBI Taxonomy" id="117903"/>
    <lineage>
        <taxon>Eukaryota</taxon>
        <taxon>Metazoa</taxon>
        <taxon>Spiralia</taxon>
        <taxon>Lophotrochozoa</taxon>
        <taxon>Platyhelminthes</taxon>
        <taxon>Monogenea</taxon>
        <taxon>Polyopisthocotylea</taxon>
        <taxon>Polystomatidea</taxon>
        <taxon>Polystomatidae</taxon>
        <taxon>Protopolystoma</taxon>
    </lineage>
</organism>
<evidence type="ECO:0000256" key="3">
    <source>
        <dbReference type="ARBA" id="ARBA00022833"/>
    </source>
</evidence>
<keyword evidence="1" id="KW-0479">Metal-binding</keyword>
<dbReference type="Proteomes" id="UP000784294">
    <property type="component" value="Unassembled WGS sequence"/>
</dbReference>
<keyword evidence="3" id="KW-0862">Zinc</keyword>
<evidence type="ECO:0000259" key="4">
    <source>
        <dbReference type="Pfam" id="PF13695"/>
    </source>
</evidence>
<feature type="domain" description="3CxxC-type" evidence="4">
    <location>
        <begin position="112"/>
        <end position="157"/>
    </location>
</feature>
<keyword evidence="2" id="KW-0863">Zinc-finger</keyword>
<evidence type="ECO:0000256" key="1">
    <source>
        <dbReference type="ARBA" id="ARBA00022723"/>
    </source>
</evidence>
<evidence type="ECO:0000256" key="2">
    <source>
        <dbReference type="ARBA" id="ARBA00022771"/>
    </source>
</evidence>
<dbReference type="Pfam" id="PF13695">
    <property type="entry name" value="Zn_ribbon_3CxxC"/>
    <property type="match status" value="1"/>
</dbReference>
<sequence length="174" mass="20475">MHQILPAGLPPCQLSQEGSYSVRLDPPGLSGILGEYKRCSETVQRIIDDLRHKRDGQVDAYLRMRTPTLWLGFFNDLFFNLFGMPWILIPSTEMTKPLHTLIWQTTMYEKVFFFCEDHQREWTSEKGSVDFQLYLTPTNFQLHFKLSTQKCHDCPKHREIPSIWYPHGIVKVDK</sequence>
<gene>
    <name evidence="5" type="ORF">PXEA_LOCUS2633</name>
</gene>
<dbReference type="InterPro" id="IPR027377">
    <property type="entry name" value="ZAR1/RTP1-5-like_Znf-3CxxC"/>
</dbReference>
<reference evidence="5" key="1">
    <citation type="submission" date="2018-11" db="EMBL/GenBank/DDBJ databases">
        <authorList>
            <consortium name="Pathogen Informatics"/>
        </authorList>
    </citation>
    <scope>NUCLEOTIDE SEQUENCE</scope>
</reference>
<keyword evidence="6" id="KW-1185">Reference proteome</keyword>
<protein>
    <recommendedName>
        <fullName evidence="4">3CxxC-type domain-containing protein</fullName>
    </recommendedName>
</protein>
<evidence type="ECO:0000313" key="6">
    <source>
        <dbReference type="Proteomes" id="UP000784294"/>
    </source>
</evidence>
<dbReference type="EMBL" id="CAAALY010005718">
    <property type="protein sequence ID" value="VEL09193.1"/>
    <property type="molecule type" value="Genomic_DNA"/>
</dbReference>